<evidence type="ECO:0000256" key="9">
    <source>
        <dbReference type="RuleBase" id="RU004442"/>
    </source>
</evidence>
<gene>
    <name evidence="12" type="ORF">g.45500</name>
</gene>
<dbReference type="InterPro" id="IPR017970">
    <property type="entry name" value="Homeobox_CS"/>
</dbReference>
<dbReference type="InterPro" id="IPR001356">
    <property type="entry name" value="HD"/>
</dbReference>
<evidence type="ECO:0000256" key="1">
    <source>
        <dbReference type="ARBA" id="ARBA00004123"/>
    </source>
</evidence>
<dbReference type="CDD" id="cd00086">
    <property type="entry name" value="homeodomain"/>
    <property type="match status" value="1"/>
</dbReference>
<keyword evidence="4 7" id="KW-0238">DNA-binding</keyword>
<dbReference type="GO" id="GO:0000981">
    <property type="term" value="F:DNA-binding transcription factor activity, RNA polymerase II-specific"/>
    <property type="evidence" value="ECO:0007669"/>
    <property type="project" value="InterPro"/>
</dbReference>
<feature type="region of interest" description="Disordered" evidence="10">
    <location>
        <begin position="14"/>
        <end position="52"/>
    </location>
</feature>
<feature type="DNA-binding region" description="Homeobox" evidence="7">
    <location>
        <begin position="146"/>
        <end position="205"/>
    </location>
</feature>
<keyword evidence="3" id="KW-0217">Developmental protein</keyword>
<dbReference type="PANTHER" id="PTHR45659:SF4">
    <property type="entry name" value="HOMEOBOX PROTEIN ABDOMINAL-A"/>
    <property type="match status" value="1"/>
</dbReference>
<evidence type="ECO:0000256" key="10">
    <source>
        <dbReference type="SAM" id="MobiDB-lite"/>
    </source>
</evidence>
<evidence type="ECO:0000313" key="12">
    <source>
        <dbReference type="EMBL" id="JAS10621.1"/>
    </source>
</evidence>
<protein>
    <recommendedName>
        <fullName evidence="11">Homeobox domain-containing protein</fullName>
    </recommendedName>
</protein>
<proteinExistence type="inferred from homology"/>
<evidence type="ECO:0000256" key="3">
    <source>
        <dbReference type="ARBA" id="ARBA00022473"/>
    </source>
</evidence>
<dbReference type="GO" id="GO:0000978">
    <property type="term" value="F:RNA polymerase II cis-regulatory region sequence-specific DNA binding"/>
    <property type="evidence" value="ECO:0007669"/>
    <property type="project" value="TreeGrafter"/>
</dbReference>
<feature type="non-terminal residue" evidence="12">
    <location>
        <position position="1"/>
    </location>
</feature>
<evidence type="ECO:0000256" key="6">
    <source>
        <dbReference type="ARBA" id="ARBA00023242"/>
    </source>
</evidence>
<keyword evidence="6 7" id="KW-0539">Nucleus</keyword>
<evidence type="ECO:0000256" key="8">
    <source>
        <dbReference type="RuleBase" id="RU000682"/>
    </source>
</evidence>
<dbReference type="InterPro" id="IPR050296">
    <property type="entry name" value="Antp_homeobox"/>
</dbReference>
<dbReference type="Gene3D" id="1.10.10.60">
    <property type="entry name" value="Homeodomain-like"/>
    <property type="match status" value="1"/>
</dbReference>
<dbReference type="InterPro" id="IPR020479">
    <property type="entry name" value="HD_metazoa"/>
</dbReference>
<feature type="compositionally biased region" description="Polar residues" evidence="10">
    <location>
        <begin position="99"/>
        <end position="109"/>
    </location>
</feature>
<dbReference type="EMBL" id="GEDC01026677">
    <property type="protein sequence ID" value="JAS10621.1"/>
    <property type="molecule type" value="Transcribed_RNA"/>
</dbReference>
<reference evidence="12" key="1">
    <citation type="submission" date="2015-12" db="EMBL/GenBank/DDBJ databases">
        <title>De novo transcriptome assembly of four potential Pierce s Disease insect vectors from Arizona vineyards.</title>
        <authorList>
            <person name="Tassone E.E."/>
        </authorList>
    </citation>
    <scope>NUCLEOTIDE SEQUENCE</scope>
</reference>
<dbReference type="PRINTS" id="PR00024">
    <property type="entry name" value="HOMEOBOX"/>
</dbReference>
<feature type="domain" description="Homeobox" evidence="11">
    <location>
        <begin position="144"/>
        <end position="204"/>
    </location>
</feature>
<feature type="region of interest" description="Disordered" evidence="10">
    <location>
        <begin position="96"/>
        <end position="119"/>
    </location>
</feature>
<comment type="subcellular location">
    <subcellularLocation>
        <location evidence="1 7 8">Nucleus</location>
    </subcellularLocation>
</comment>
<accession>A0A1B6CAW9</accession>
<evidence type="ECO:0000256" key="4">
    <source>
        <dbReference type="ARBA" id="ARBA00023125"/>
    </source>
</evidence>
<dbReference type="SUPFAM" id="SSF46689">
    <property type="entry name" value="Homeodomain-like"/>
    <property type="match status" value="1"/>
</dbReference>
<dbReference type="GO" id="GO:0005634">
    <property type="term" value="C:nucleus"/>
    <property type="evidence" value="ECO:0007669"/>
    <property type="project" value="UniProtKB-SubCell"/>
</dbReference>
<evidence type="ECO:0000256" key="2">
    <source>
        <dbReference type="ARBA" id="ARBA00009107"/>
    </source>
</evidence>
<evidence type="ECO:0000259" key="11">
    <source>
        <dbReference type="PROSITE" id="PS50071"/>
    </source>
</evidence>
<dbReference type="PROSITE" id="PS00032">
    <property type="entry name" value="ANTENNAPEDIA"/>
    <property type="match status" value="1"/>
</dbReference>
<dbReference type="InterPro" id="IPR017995">
    <property type="entry name" value="Homeobox_antennapedia"/>
</dbReference>
<name>A0A1B6CAW9_9HEMI</name>
<evidence type="ECO:0000256" key="5">
    <source>
        <dbReference type="ARBA" id="ARBA00023155"/>
    </source>
</evidence>
<sequence>PYSRYVPRLYDSYHVPSQDDSVETSDCSQGANKERFYPGSSPAFPGILPGERPTQEYPRLDARASTNPFSIEGDSHMSRILDQPVRSLGFHSHLRSVYSEDNNNSTPLKSPQEREMVQPVEKSPVEGVQMYPWMKPCHDNERTGGNKRTRQTYSRYQTLELEKEFHYNKYLSRKRRIEVAHELSLTERQIKIWFQNRRMKLKKEIKPKLCLEDVHLSPQAVSSTTTARGGFGEEVIKKEGFKKDIVEFTQQFTELQDGVFE</sequence>
<dbReference type="GO" id="GO:0009952">
    <property type="term" value="P:anterior/posterior pattern specification"/>
    <property type="evidence" value="ECO:0007669"/>
    <property type="project" value="TreeGrafter"/>
</dbReference>
<organism evidence="12">
    <name type="scientific">Clastoptera arizonana</name>
    <name type="common">Arizona spittle bug</name>
    <dbReference type="NCBI Taxonomy" id="38151"/>
    <lineage>
        <taxon>Eukaryota</taxon>
        <taxon>Metazoa</taxon>
        <taxon>Ecdysozoa</taxon>
        <taxon>Arthropoda</taxon>
        <taxon>Hexapoda</taxon>
        <taxon>Insecta</taxon>
        <taxon>Pterygota</taxon>
        <taxon>Neoptera</taxon>
        <taxon>Paraneoptera</taxon>
        <taxon>Hemiptera</taxon>
        <taxon>Auchenorrhyncha</taxon>
        <taxon>Cercopoidea</taxon>
        <taxon>Clastopteridae</taxon>
        <taxon>Clastoptera</taxon>
    </lineage>
</organism>
<evidence type="ECO:0000256" key="7">
    <source>
        <dbReference type="PROSITE-ProRule" id="PRU00108"/>
    </source>
</evidence>
<dbReference type="PROSITE" id="PS00027">
    <property type="entry name" value="HOMEOBOX_1"/>
    <property type="match status" value="1"/>
</dbReference>
<dbReference type="PRINTS" id="PR00025">
    <property type="entry name" value="ANTENNAPEDIA"/>
</dbReference>
<dbReference type="InterPro" id="IPR009057">
    <property type="entry name" value="Homeodomain-like_sf"/>
</dbReference>
<comment type="similarity">
    <text evidence="2 9">Belongs to the Antp homeobox family.</text>
</comment>
<dbReference type="Pfam" id="PF00046">
    <property type="entry name" value="Homeodomain"/>
    <property type="match status" value="1"/>
</dbReference>
<dbReference type="PANTHER" id="PTHR45659">
    <property type="entry name" value="HOMEOBOX PROTEIN HOX"/>
    <property type="match status" value="1"/>
</dbReference>
<dbReference type="InterPro" id="IPR001827">
    <property type="entry name" value="Homeobox_Antennapedia_CS"/>
</dbReference>
<dbReference type="AlphaFoldDB" id="A0A1B6CAW9"/>
<dbReference type="PROSITE" id="PS50071">
    <property type="entry name" value="HOMEOBOX_2"/>
    <property type="match status" value="1"/>
</dbReference>
<keyword evidence="5 7" id="KW-0371">Homeobox</keyword>
<dbReference type="SMART" id="SM00389">
    <property type="entry name" value="HOX"/>
    <property type="match status" value="1"/>
</dbReference>